<evidence type="ECO:0000256" key="1">
    <source>
        <dbReference type="SAM" id="MobiDB-lite"/>
    </source>
</evidence>
<gene>
    <name evidence="2" type="ORF">M5D96_000299</name>
</gene>
<proteinExistence type="predicted"/>
<comment type="caution">
    <text evidence="2">The sequence shown here is derived from an EMBL/GenBank/DDBJ whole genome shotgun (WGS) entry which is preliminary data.</text>
</comment>
<reference evidence="2" key="1">
    <citation type="journal article" date="2023" name="Genome Biol. Evol.">
        <title>Long-read-based Genome Assembly of Drosophila gunungcola Reveals Fewer Chemosensory Genes in Flower-breeding Species.</title>
        <authorList>
            <person name="Negi A."/>
            <person name="Liao B.Y."/>
            <person name="Yeh S.D."/>
        </authorList>
    </citation>
    <scope>NUCLEOTIDE SEQUENCE</scope>
    <source>
        <strain evidence="2">Sukarami</strain>
    </source>
</reference>
<organism evidence="2 3">
    <name type="scientific">Drosophila gunungcola</name>
    <name type="common">fruit fly</name>
    <dbReference type="NCBI Taxonomy" id="103775"/>
    <lineage>
        <taxon>Eukaryota</taxon>
        <taxon>Metazoa</taxon>
        <taxon>Ecdysozoa</taxon>
        <taxon>Arthropoda</taxon>
        <taxon>Hexapoda</taxon>
        <taxon>Insecta</taxon>
        <taxon>Pterygota</taxon>
        <taxon>Neoptera</taxon>
        <taxon>Endopterygota</taxon>
        <taxon>Diptera</taxon>
        <taxon>Brachycera</taxon>
        <taxon>Muscomorpha</taxon>
        <taxon>Ephydroidea</taxon>
        <taxon>Drosophilidae</taxon>
        <taxon>Drosophila</taxon>
        <taxon>Sophophora</taxon>
    </lineage>
</organism>
<keyword evidence="3" id="KW-1185">Reference proteome</keyword>
<dbReference type="Proteomes" id="UP001059596">
    <property type="component" value="Chromosome 3R"/>
</dbReference>
<name>A0A9P9YW13_9MUSC</name>
<sequence length="64" mass="5992">MRATAAGAGAGDPLTASSATAVAPSATATTSDNAATKDVGSPTVGGSTAASSIKPPQIIAIEDY</sequence>
<feature type="region of interest" description="Disordered" evidence="1">
    <location>
        <begin position="1"/>
        <end position="52"/>
    </location>
</feature>
<feature type="compositionally biased region" description="Low complexity" evidence="1">
    <location>
        <begin position="15"/>
        <end position="36"/>
    </location>
</feature>
<accession>A0A9P9YW13</accession>
<evidence type="ECO:0000313" key="3">
    <source>
        <dbReference type="Proteomes" id="UP001059596"/>
    </source>
</evidence>
<evidence type="ECO:0000313" key="2">
    <source>
        <dbReference type="EMBL" id="KAI8044148.1"/>
    </source>
</evidence>
<dbReference type="AlphaFoldDB" id="A0A9P9YW13"/>
<dbReference type="EMBL" id="JAMKOV010000001">
    <property type="protein sequence ID" value="KAI8044148.1"/>
    <property type="molecule type" value="Genomic_DNA"/>
</dbReference>
<protein>
    <submittedName>
        <fullName evidence="2">Uncharacterized protein</fullName>
    </submittedName>
</protein>